<comment type="similarity">
    <text evidence="1">Belongs to the fatty acyl-CoA reductase family.</text>
</comment>
<evidence type="ECO:0000256" key="4">
    <source>
        <dbReference type="SAM" id="MobiDB-lite"/>
    </source>
</evidence>
<dbReference type="Pfam" id="PF12710">
    <property type="entry name" value="HAD"/>
    <property type="match status" value="1"/>
</dbReference>
<reference evidence="6" key="1">
    <citation type="journal article" date="2014" name="Int. J. Syst. Evol. Microbiol.">
        <title>Complete genome sequence of Corynebacterium casei LMG S-19264T (=DSM 44701T), isolated from a smear-ripened cheese.</title>
        <authorList>
            <consortium name="US DOE Joint Genome Institute (JGI-PGF)"/>
            <person name="Walter F."/>
            <person name="Albersmeier A."/>
            <person name="Kalinowski J."/>
            <person name="Ruckert C."/>
        </authorList>
    </citation>
    <scope>NUCLEOTIDE SEQUENCE</scope>
    <source>
        <strain evidence="6">CGMCC 1.16548</strain>
    </source>
</reference>
<dbReference type="InterPro" id="IPR036412">
    <property type="entry name" value="HAD-like_sf"/>
</dbReference>
<evidence type="ECO:0000256" key="1">
    <source>
        <dbReference type="ARBA" id="ARBA00005928"/>
    </source>
</evidence>
<dbReference type="PANTHER" id="PTHR11011">
    <property type="entry name" value="MALE STERILITY PROTEIN 2-RELATED"/>
    <property type="match status" value="1"/>
</dbReference>
<dbReference type="Gene3D" id="3.40.50.1000">
    <property type="entry name" value="HAD superfamily/HAD-like"/>
    <property type="match status" value="1"/>
</dbReference>
<evidence type="ECO:0000313" key="6">
    <source>
        <dbReference type="EMBL" id="GHF13291.1"/>
    </source>
</evidence>
<dbReference type="InterPro" id="IPR026055">
    <property type="entry name" value="FAR"/>
</dbReference>
<accession>A0A8J3M1B4</accession>
<feature type="domain" description="Thioester reductase (TE)" evidence="5">
    <location>
        <begin position="1"/>
        <end position="304"/>
    </location>
</feature>
<reference evidence="6" key="2">
    <citation type="submission" date="2020-09" db="EMBL/GenBank/DDBJ databases">
        <authorList>
            <person name="Sun Q."/>
            <person name="Zhou Y."/>
        </authorList>
    </citation>
    <scope>NUCLEOTIDE SEQUENCE</scope>
    <source>
        <strain evidence="6">CGMCC 1.16548</strain>
    </source>
</reference>
<dbReference type="InterPro" id="IPR023214">
    <property type="entry name" value="HAD_sf"/>
</dbReference>
<dbReference type="InterPro" id="IPR036291">
    <property type="entry name" value="NAD(P)-bd_dom_sf"/>
</dbReference>
<dbReference type="GO" id="GO:0080019">
    <property type="term" value="F:alcohol-forming very long-chain fatty acyl-CoA reductase activity"/>
    <property type="evidence" value="ECO:0007669"/>
    <property type="project" value="InterPro"/>
</dbReference>
<keyword evidence="3" id="KW-0443">Lipid metabolism</keyword>
<protein>
    <submittedName>
        <fullName evidence="6">Haloacid dehalogenase</fullName>
    </submittedName>
</protein>
<dbReference type="InterPro" id="IPR013120">
    <property type="entry name" value="FAR_NAD-bd"/>
</dbReference>
<dbReference type="Proteomes" id="UP000617531">
    <property type="component" value="Unassembled WGS sequence"/>
</dbReference>
<dbReference type="SUPFAM" id="SSF51735">
    <property type="entry name" value="NAD(P)-binding Rossmann-fold domains"/>
    <property type="match status" value="1"/>
</dbReference>
<sequence>MLERLLNDHPGTTVTILVRVKGSASAEDRVRSLLKKPVFAAWRDKVGAAGIEDAVKNRIKVVEGGLTSPLTLPKDLDLVIHSAASVSFDDPINESFEANIGGVVNLYESLRAAGGDPRVVHVSTCYVQGLRKGVAPETSLKHDIDWRAEYASAFDAHRRIETESREPHRLRTFMETAQAEHGKEGPQAVAKWSELARLAWVRSELVDAGRTRAQSLGWTDVYTLSKAFSERAAEELWGADHRLSVVRPAIIESALKHPYPGWIDGFKVADPLIMAYGKGQLPEFPGLPDSILDLIPVDYVVNTILAAAANPAKKGEPEYYHVASGASNPVPFHQMYENVHEFFTKNPLTDRRGKPIVVPVWKFPGPDKVERGINRLERRVRAGERALRILPKTKGSQATLEKLQKGVADLATLRNFVSLYRVYVETELIFDDSNLRALHDALPAKEKADKGFDISAIDWDDYLQNVHFPAITKLTKAFSRARQAERAAAQPTRKAELPPRGDVLAVFDMEGTVVDSNIVQQYLWVRSAGLRKAAWPGEVLGMLASVPGYLRAERRNRGEFIRTFLRRYEGMPVSRLEKIVAGGYGDTMRRHTSHEALEQIRLHKEAGHRTVLVSGSIGLLAKPFENLFDDVVATTMHERDGVLTGYLTKPPIVDESRAAWLTRYAKEHGADLAASYGYGDSHADLGWLEMLGHPTAINPDPQLTKEAQKRHWPIHHWKRGIRSPKRALMDGNPATTAVSKTSQPENS</sequence>
<organism evidence="6 7">
    <name type="scientific">Pseudolysinimonas yzui</name>
    <dbReference type="NCBI Taxonomy" id="2708254"/>
    <lineage>
        <taxon>Bacteria</taxon>
        <taxon>Bacillati</taxon>
        <taxon>Actinomycetota</taxon>
        <taxon>Actinomycetes</taxon>
        <taxon>Micrococcales</taxon>
        <taxon>Microbacteriaceae</taxon>
        <taxon>Pseudolysinimonas</taxon>
    </lineage>
</organism>
<dbReference type="AlphaFoldDB" id="A0A8J3M1B4"/>
<comment type="caution">
    <text evidence="6">The sequence shown here is derived from an EMBL/GenBank/DDBJ whole genome shotgun (WGS) entry which is preliminary data.</text>
</comment>
<keyword evidence="7" id="KW-1185">Reference proteome</keyword>
<feature type="compositionally biased region" description="Polar residues" evidence="4">
    <location>
        <begin position="733"/>
        <end position="747"/>
    </location>
</feature>
<dbReference type="Gene3D" id="3.40.50.720">
    <property type="entry name" value="NAD(P)-binding Rossmann-like Domain"/>
    <property type="match status" value="1"/>
</dbReference>
<dbReference type="EMBL" id="BNAI01000002">
    <property type="protein sequence ID" value="GHF13291.1"/>
    <property type="molecule type" value="Genomic_DNA"/>
</dbReference>
<evidence type="ECO:0000259" key="5">
    <source>
        <dbReference type="Pfam" id="PF07993"/>
    </source>
</evidence>
<dbReference type="Pfam" id="PF07993">
    <property type="entry name" value="NAD_binding_4"/>
    <property type="match status" value="1"/>
</dbReference>
<evidence type="ECO:0000256" key="2">
    <source>
        <dbReference type="ARBA" id="ARBA00022516"/>
    </source>
</evidence>
<dbReference type="PANTHER" id="PTHR11011:SF45">
    <property type="entry name" value="FATTY ACYL-COA REDUCTASE CG8306-RELATED"/>
    <property type="match status" value="1"/>
</dbReference>
<dbReference type="SUPFAM" id="SSF56784">
    <property type="entry name" value="HAD-like"/>
    <property type="match status" value="1"/>
</dbReference>
<dbReference type="Gene3D" id="1.20.1440.100">
    <property type="entry name" value="SG protein - dephosphorylation function"/>
    <property type="match status" value="1"/>
</dbReference>
<dbReference type="GO" id="GO:0010345">
    <property type="term" value="P:suberin biosynthetic process"/>
    <property type="evidence" value="ECO:0007669"/>
    <property type="project" value="TreeGrafter"/>
</dbReference>
<keyword evidence="2" id="KW-0444">Lipid biosynthesis</keyword>
<proteinExistence type="inferred from homology"/>
<name>A0A8J3M1B4_9MICO</name>
<feature type="region of interest" description="Disordered" evidence="4">
    <location>
        <begin position="724"/>
        <end position="747"/>
    </location>
</feature>
<gene>
    <name evidence="6" type="ORF">GCM10011600_12620</name>
</gene>
<dbReference type="GO" id="GO:0035336">
    <property type="term" value="P:long-chain fatty-acyl-CoA metabolic process"/>
    <property type="evidence" value="ECO:0007669"/>
    <property type="project" value="TreeGrafter"/>
</dbReference>
<dbReference type="InterPro" id="IPR033640">
    <property type="entry name" value="FAR_C"/>
</dbReference>
<dbReference type="CDD" id="cd09071">
    <property type="entry name" value="FAR_C"/>
    <property type="match status" value="1"/>
</dbReference>
<evidence type="ECO:0000256" key="3">
    <source>
        <dbReference type="ARBA" id="ARBA00023098"/>
    </source>
</evidence>
<evidence type="ECO:0000313" key="7">
    <source>
        <dbReference type="Proteomes" id="UP000617531"/>
    </source>
</evidence>